<dbReference type="Proteomes" id="UP000298061">
    <property type="component" value="Unassembled WGS sequence"/>
</dbReference>
<dbReference type="Pfam" id="PF02225">
    <property type="entry name" value="PA"/>
    <property type="match status" value="1"/>
</dbReference>
<evidence type="ECO:0000259" key="5">
    <source>
        <dbReference type="Pfam" id="PF04253"/>
    </source>
</evidence>
<dbReference type="Pfam" id="PF04253">
    <property type="entry name" value="TFR_dimer"/>
    <property type="match status" value="1"/>
</dbReference>
<dbReference type="Gene3D" id="3.50.30.30">
    <property type="match status" value="1"/>
</dbReference>
<reference evidence="7 8" key="1">
    <citation type="submission" date="2019-02" db="EMBL/GenBank/DDBJ databases">
        <title>Genome sequencing of the rare red list fungi Hericium alpestre (H. flagellum).</title>
        <authorList>
            <person name="Buettner E."/>
            <person name="Kellner H."/>
        </authorList>
    </citation>
    <scope>NUCLEOTIDE SEQUENCE [LARGE SCALE GENOMIC DNA]</scope>
    <source>
        <strain evidence="7 8">DSM 108284</strain>
    </source>
</reference>
<sequence length="918" mass="101855">MADDRSVTQPLLAEEKDFDFDKETLTPPVTQSPKRKRSRGWKLFRRIVLFSLLWILIHRWLFGLAFHGLRRKDADAEVGKAHGCAGRKNLWMTDAFLRPPKPHVPFGRKAEELFLAVPNSASAIGASRQYAGKPHLAGSDGDLQTAMDFLALLQRELGLPNSTSAPIFPAGSEESRNATLSIHELNEPAAWVDVYYPVMNTPLNRTLEILDGDKVAWSADLEEHADDPDKDGDAWTYYGAVPTWHGLSRGGEATGKLIYADYGRKEDYDDLVDKGVNFTGAIVLTRYGGIFRGLKVKRAQDLGAAAVLIYSDPRDDGTVTVENGYDAYPNGPARNPRSVQRGSVQYLSVYPGDPTTPGYPAYENATRTEGSNIPGIPSLPISWENAKVLLKEIEGDKEGRTVKLVNQVDDKVTPIWNPMGVIPGHIKDEVVIIGNHRDAWVLGASDPSSGTVSVHEIIRGFGALLREGWKPLRTIVIASWDAEEYGLIGSTEWGEDFEDWIKEHVVAYLNLDSSVSGSRFGASASPSLAHLVRGTAEEIPHPTDPKRTLWDAHYDHGIYFGNNSDVTEKSGGCSSEMAGAAEDGLGIRPLGSGSDYTVFLQRIGIASADSGGFGSTLSDAVYHYHSIFDSEPWMERYGDPGFVKHVAVAKNLGLQALRIANSIVLPLNTTHYAFELEAYLDKVEELAATSSVTPNFVPLRASIKTLQIASLHLDREKFRAEYLLKHLINRWRHWHHCKHAFKKATSKIKKFFGFTDHKSELTQGRHHYEIVFEPVNNSSEVVPVTRAVTSQNDNSTVPEWPHVPHHPHFPWPKHPDHKHPDHKPKGPGRRFLRAVKHIRKINKKLATFESGFIHEAGIKDREWYRHLGVAPGKWLGYGATTLPALTEAITIEKNTTLAQYEADRLTGVIEKMVAALAA</sequence>
<gene>
    <name evidence="7" type="ORF">EWM64_g3104</name>
</gene>
<dbReference type="CDD" id="cd02121">
    <property type="entry name" value="PA_GCPII_like"/>
    <property type="match status" value="1"/>
</dbReference>
<dbReference type="STRING" id="135208.A0A4Z0A3K2"/>
<comment type="similarity">
    <text evidence="1">Belongs to the peptidase M28 family. M28B subfamily.</text>
</comment>
<evidence type="ECO:0000313" key="8">
    <source>
        <dbReference type="Proteomes" id="UP000298061"/>
    </source>
</evidence>
<keyword evidence="3" id="KW-0472">Membrane</keyword>
<dbReference type="InterPro" id="IPR036757">
    <property type="entry name" value="TFR-like_dimer_dom_sf"/>
</dbReference>
<dbReference type="OrthoDB" id="5841748at2759"/>
<dbReference type="CDD" id="cd08022">
    <property type="entry name" value="M28_PSMA_like"/>
    <property type="match status" value="1"/>
</dbReference>
<feature type="compositionally biased region" description="Basic residues" evidence="2">
    <location>
        <begin position="815"/>
        <end position="827"/>
    </location>
</feature>
<comment type="caution">
    <text evidence="7">The sequence shown here is derived from an EMBL/GenBank/DDBJ whole genome shotgun (WGS) entry which is preliminary data.</text>
</comment>
<feature type="domain" description="Peptidase M28" evidence="6">
    <location>
        <begin position="420"/>
        <end position="560"/>
    </location>
</feature>
<dbReference type="SUPFAM" id="SSF47672">
    <property type="entry name" value="Transferrin receptor-like dimerisation domain"/>
    <property type="match status" value="1"/>
</dbReference>
<evidence type="ECO:0000256" key="1">
    <source>
        <dbReference type="ARBA" id="ARBA00005634"/>
    </source>
</evidence>
<dbReference type="SUPFAM" id="SSF53187">
    <property type="entry name" value="Zn-dependent exopeptidases"/>
    <property type="match status" value="1"/>
</dbReference>
<evidence type="ECO:0000256" key="3">
    <source>
        <dbReference type="SAM" id="Phobius"/>
    </source>
</evidence>
<organism evidence="7 8">
    <name type="scientific">Hericium alpestre</name>
    <dbReference type="NCBI Taxonomy" id="135208"/>
    <lineage>
        <taxon>Eukaryota</taxon>
        <taxon>Fungi</taxon>
        <taxon>Dikarya</taxon>
        <taxon>Basidiomycota</taxon>
        <taxon>Agaricomycotina</taxon>
        <taxon>Agaricomycetes</taxon>
        <taxon>Russulales</taxon>
        <taxon>Hericiaceae</taxon>
        <taxon>Hericium</taxon>
    </lineage>
</organism>
<accession>A0A4Z0A3K2</accession>
<dbReference type="AlphaFoldDB" id="A0A4Z0A3K2"/>
<feature type="transmembrane region" description="Helical" evidence="3">
    <location>
        <begin position="43"/>
        <end position="62"/>
    </location>
</feature>
<keyword evidence="8" id="KW-1185">Reference proteome</keyword>
<evidence type="ECO:0000256" key="2">
    <source>
        <dbReference type="SAM" id="MobiDB-lite"/>
    </source>
</evidence>
<feature type="domain" description="Transferrin receptor-like dimerisation" evidence="5">
    <location>
        <begin position="836"/>
        <end position="916"/>
    </location>
</feature>
<evidence type="ECO:0000313" key="7">
    <source>
        <dbReference type="EMBL" id="TFY80907.1"/>
    </source>
</evidence>
<dbReference type="GO" id="GO:0004180">
    <property type="term" value="F:carboxypeptidase activity"/>
    <property type="evidence" value="ECO:0007669"/>
    <property type="project" value="TreeGrafter"/>
</dbReference>
<dbReference type="EMBL" id="SFCI01000273">
    <property type="protein sequence ID" value="TFY80907.1"/>
    <property type="molecule type" value="Genomic_DNA"/>
</dbReference>
<proteinExistence type="inferred from homology"/>
<dbReference type="InterPro" id="IPR007365">
    <property type="entry name" value="TFR-like_dimer_dom"/>
</dbReference>
<dbReference type="InterPro" id="IPR007484">
    <property type="entry name" value="Peptidase_M28"/>
</dbReference>
<dbReference type="InterPro" id="IPR003137">
    <property type="entry name" value="PA_domain"/>
</dbReference>
<evidence type="ECO:0000259" key="4">
    <source>
        <dbReference type="Pfam" id="PF02225"/>
    </source>
</evidence>
<keyword evidence="3" id="KW-1133">Transmembrane helix</keyword>
<dbReference type="Pfam" id="PF04389">
    <property type="entry name" value="Peptidase_M28"/>
    <property type="match status" value="1"/>
</dbReference>
<dbReference type="Gene3D" id="3.40.630.10">
    <property type="entry name" value="Zn peptidases"/>
    <property type="match status" value="1"/>
</dbReference>
<dbReference type="FunFam" id="3.40.630.10:FF:000101">
    <property type="entry name" value="N-acetylated alpha-linked acidic dipeptidase like 1"/>
    <property type="match status" value="1"/>
</dbReference>
<protein>
    <recommendedName>
        <fullName evidence="9">Zn-dependent exopeptidase</fullName>
    </recommendedName>
</protein>
<feature type="region of interest" description="Disordered" evidence="2">
    <location>
        <begin position="792"/>
        <end position="827"/>
    </location>
</feature>
<dbReference type="PANTHER" id="PTHR10404:SF46">
    <property type="entry name" value="VACUOLAR PROTEIN SORTING-ASSOCIATED PROTEIN 70"/>
    <property type="match status" value="1"/>
</dbReference>
<keyword evidence="3" id="KW-0812">Transmembrane</keyword>
<dbReference type="Gene3D" id="1.20.930.40">
    <property type="entry name" value="Transferrin receptor-like, dimerisation domain"/>
    <property type="match status" value="1"/>
</dbReference>
<evidence type="ECO:0008006" key="9">
    <source>
        <dbReference type="Google" id="ProtNLM"/>
    </source>
</evidence>
<evidence type="ECO:0000259" key="6">
    <source>
        <dbReference type="Pfam" id="PF04389"/>
    </source>
</evidence>
<dbReference type="SUPFAM" id="SSF52025">
    <property type="entry name" value="PA domain"/>
    <property type="match status" value="1"/>
</dbReference>
<dbReference type="InterPro" id="IPR046450">
    <property type="entry name" value="PA_dom_sf"/>
</dbReference>
<dbReference type="PANTHER" id="PTHR10404">
    <property type="entry name" value="N-ACETYLATED-ALPHA-LINKED ACIDIC DIPEPTIDASE"/>
    <property type="match status" value="1"/>
</dbReference>
<name>A0A4Z0A3K2_9AGAM</name>
<feature type="domain" description="PA" evidence="4">
    <location>
        <begin position="254"/>
        <end position="329"/>
    </location>
</feature>
<dbReference type="InterPro" id="IPR039373">
    <property type="entry name" value="Peptidase_M28B"/>
</dbReference>